<dbReference type="AlphaFoldDB" id="A0A1W1IAN8"/>
<keyword evidence="3" id="KW-1185">Reference proteome</keyword>
<gene>
    <name evidence="2" type="ORF">NSJP_3666</name>
</gene>
<keyword evidence="2" id="KW-0223">Dioxygenase</keyword>
<organism evidence="2 3">
    <name type="scientific">Nitrospira japonica</name>
    <dbReference type="NCBI Taxonomy" id="1325564"/>
    <lineage>
        <taxon>Bacteria</taxon>
        <taxon>Pseudomonadati</taxon>
        <taxon>Nitrospirota</taxon>
        <taxon>Nitrospiria</taxon>
        <taxon>Nitrospirales</taxon>
        <taxon>Nitrospiraceae</taxon>
        <taxon>Nitrospira</taxon>
    </lineage>
</organism>
<dbReference type="KEGG" id="nja:NSJP_3666"/>
<dbReference type="SUPFAM" id="SSF54593">
    <property type="entry name" value="Glyoxalase/Bleomycin resistance protein/Dihydroxybiphenyl dioxygenase"/>
    <property type="match status" value="1"/>
</dbReference>
<dbReference type="InterPro" id="IPR037523">
    <property type="entry name" value="VOC_core"/>
</dbReference>
<dbReference type="PROSITE" id="PS51819">
    <property type="entry name" value="VOC"/>
    <property type="match status" value="1"/>
</dbReference>
<name>A0A1W1IAN8_9BACT</name>
<dbReference type="STRING" id="1325564.NSJP_3666"/>
<feature type="domain" description="VOC" evidence="1">
    <location>
        <begin position="4"/>
        <end position="123"/>
    </location>
</feature>
<reference evidence="2 3" key="1">
    <citation type="submission" date="2017-03" db="EMBL/GenBank/DDBJ databases">
        <authorList>
            <person name="Afonso C.L."/>
            <person name="Miller P.J."/>
            <person name="Scott M.A."/>
            <person name="Spackman E."/>
            <person name="Goraichik I."/>
            <person name="Dimitrov K.M."/>
            <person name="Suarez D.L."/>
            <person name="Swayne D.E."/>
        </authorList>
    </citation>
    <scope>NUCLEOTIDE SEQUENCE [LARGE SCALE GENOMIC DNA]</scope>
    <source>
        <strain evidence="2">Genome sequencing of Nitrospira japonica strain NJ11</strain>
    </source>
</reference>
<evidence type="ECO:0000313" key="3">
    <source>
        <dbReference type="Proteomes" id="UP000192042"/>
    </source>
</evidence>
<proteinExistence type="predicted"/>
<dbReference type="GO" id="GO:0051213">
    <property type="term" value="F:dioxygenase activity"/>
    <property type="evidence" value="ECO:0007669"/>
    <property type="project" value="UniProtKB-KW"/>
</dbReference>
<dbReference type="InterPro" id="IPR029068">
    <property type="entry name" value="Glyas_Bleomycin-R_OHBP_Dase"/>
</dbReference>
<dbReference type="InterPro" id="IPR004360">
    <property type="entry name" value="Glyas_Fos-R_dOase_dom"/>
</dbReference>
<dbReference type="Pfam" id="PF00903">
    <property type="entry name" value="Glyoxalase"/>
    <property type="match status" value="1"/>
</dbReference>
<dbReference type="PANTHER" id="PTHR33993">
    <property type="entry name" value="GLYOXALASE-RELATED"/>
    <property type="match status" value="1"/>
</dbReference>
<dbReference type="PANTHER" id="PTHR33993:SF2">
    <property type="entry name" value="VOC DOMAIN-CONTAINING PROTEIN"/>
    <property type="match status" value="1"/>
</dbReference>
<dbReference type="RefSeq" id="WP_080888000.1">
    <property type="nucleotide sequence ID" value="NZ_LT828648.1"/>
</dbReference>
<dbReference type="InterPro" id="IPR052164">
    <property type="entry name" value="Anthracycline_SecMetBiosynth"/>
</dbReference>
<dbReference type="OrthoDB" id="9792323at2"/>
<sequence>MKNKVVMFEIPASDFKKAKEFYEAVFDWKVELCGDEGAMALTTAADKEYNPTELGGINGGFYRRKSKSDQPSCGVETESIDETLEAIKKAGGKVVTPKHPIEEWGFMADFADPDGNVLALWEKKKQ</sequence>
<dbReference type="CDD" id="cd07247">
    <property type="entry name" value="SgaA_N_like"/>
    <property type="match status" value="1"/>
</dbReference>
<dbReference type="EMBL" id="LT828648">
    <property type="protein sequence ID" value="SLM49833.1"/>
    <property type="molecule type" value="Genomic_DNA"/>
</dbReference>
<dbReference type="Proteomes" id="UP000192042">
    <property type="component" value="Chromosome I"/>
</dbReference>
<dbReference type="Gene3D" id="3.10.180.10">
    <property type="entry name" value="2,3-Dihydroxybiphenyl 1,2-Dioxygenase, domain 1"/>
    <property type="match status" value="1"/>
</dbReference>
<accession>A0A1W1IAN8</accession>
<protein>
    <submittedName>
        <fullName evidence="2">Glyoxalase/bleomycin resistance protein/dioxygenase</fullName>
    </submittedName>
</protein>
<evidence type="ECO:0000259" key="1">
    <source>
        <dbReference type="PROSITE" id="PS51819"/>
    </source>
</evidence>
<evidence type="ECO:0000313" key="2">
    <source>
        <dbReference type="EMBL" id="SLM49833.1"/>
    </source>
</evidence>
<keyword evidence="2" id="KW-0560">Oxidoreductase</keyword>